<sequence length="446" mass="48946">MARDRQMRLGAFLMGVGHHVSAWLHPSVNPRALTDLRHYVHLAQVAERAKFDAIFFADNVAMFGPPSELSAQGAPVYYFDPLTLLAALAPQTERIGLVATVSATYLPPYHLARKFSTLDHLSGGRAGWNCVTSASDAEARNFGLDHQYEHAHRYERAGEYLDVVKALWGSWEDGALLADRERRRYFDPGLVHPIKHDGRFFKVEGPLQLDRTPQGHPVIVQAGSSDDGIALAAATAELVFTAQQARDDAIAFRERLRNTTVANGRKADDVLVLPGIMPFVARTREEAQRLHDELQDLVDPRIGLGLASGLMGIDLSQYPLDGPLPGPAVTQGYQSRQKLFIDTARADGLTIRQLVARVVTARGHKTIVGTPVEVADLLEDWFVAGAADGFNIMGPTLPQGLEAFAKLVVPELQCRGLFRTDYADTTLREHLGLPIPRTEPFATAAE</sequence>
<protein>
    <submittedName>
        <fullName evidence="7">Long-chain alkane monooxygenase LadA</fullName>
    </submittedName>
</protein>
<evidence type="ECO:0000256" key="3">
    <source>
        <dbReference type="ARBA" id="ARBA00023002"/>
    </source>
</evidence>
<dbReference type="GO" id="GO:0016705">
    <property type="term" value="F:oxidoreductase activity, acting on paired donors, with incorporation or reduction of molecular oxygen"/>
    <property type="evidence" value="ECO:0007669"/>
    <property type="project" value="InterPro"/>
</dbReference>
<dbReference type="SUPFAM" id="SSF51679">
    <property type="entry name" value="Bacterial luciferase-like"/>
    <property type="match status" value="1"/>
</dbReference>
<dbReference type="CDD" id="cd01095">
    <property type="entry name" value="Nitrilotriacetate_monoxgenase"/>
    <property type="match status" value="1"/>
</dbReference>
<evidence type="ECO:0000256" key="1">
    <source>
        <dbReference type="ARBA" id="ARBA00022630"/>
    </source>
</evidence>
<reference evidence="7" key="1">
    <citation type="submission" date="2015-10" db="EMBL/GenBank/DDBJ databases">
        <authorList>
            <person name="Gilbert D.G."/>
        </authorList>
    </citation>
    <scope>NUCLEOTIDE SEQUENCE</scope>
</reference>
<dbReference type="EMBL" id="CZQE01000092">
    <property type="protein sequence ID" value="CUS43859.1"/>
    <property type="molecule type" value="Genomic_DNA"/>
</dbReference>
<name>A0A160TKL3_9ZZZZ</name>
<dbReference type="InterPro" id="IPR016215">
    <property type="entry name" value="NTA_MOA"/>
</dbReference>
<dbReference type="PANTHER" id="PTHR30011">
    <property type="entry name" value="ALKANESULFONATE MONOOXYGENASE-RELATED"/>
    <property type="match status" value="1"/>
</dbReference>
<evidence type="ECO:0000256" key="4">
    <source>
        <dbReference type="ARBA" id="ARBA00023033"/>
    </source>
</evidence>
<keyword evidence="1" id="KW-0285">Flavoprotein</keyword>
<dbReference type="Pfam" id="PF00296">
    <property type="entry name" value="Bac_luciferase"/>
    <property type="match status" value="1"/>
</dbReference>
<dbReference type="InterPro" id="IPR036661">
    <property type="entry name" value="Luciferase-like_sf"/>
</dbReference>
<dbReference type="InterPro" id="IPR051260">
    <property type="entry name" value="Diverse_substr_monoxygenases"/>
</dbReference>
<comment type="similarity">
    <text evidence="5">Belongs to the NtaA/SnaA/DszA monooxygenase family.</text>
</comment>
<dbReference type="PANTHER" id="PTHR30011:SF16">
    <property type="entry name" value="C2H2 FINGER DOMAIN TRANSCRIPTION FACTOR (EUROFUNG)-RELATED"/>
    <property type="match status" value="1"/>
</dbReference>
<organism evidence="7">
    <name type="scientific">hydrothermal vent metagenome</name>
    <dbReference type="NCBI Taxonomy" id="652676"/>
    <lineage>
        <taxon>unclassified sequences</taxon>
        <taxon>metagenomes</taxon>
        <taxon>ecological metagenomes</taxon>
    </lineage>
</organism>
<accession>A0A160TKL3</accession>
<proteinExistence type="inferred from homology"/>
<dbReference type="GO" id="GO:0004497">
    <property type="term" value="F:monooxygenase activity"/>
    <property type="evidence" value="ECO:0007669"/>
    <property type="project" value="UniProtKB-KW"/>
</dbReference>
<evidence type="ECO:0000313" key="7">
    <source>
        <dbReference type="EMBL" id="CUS43859.1"/>
    </source>
</evidence>
<evidence type="ECO:0000256" key="5">
    <source>
        <dbReference type="ARBA" id="ARBA00033748"/>
    </source>
</evidence>
<dbReference type="AlphaFoldDB" id="A0A160TKL3"/>
<keyword evidence="4 7" id="KW-0503">Monooxygenase</keyword>
<keyword evidence="3" id="KW-0560">Oxidoreductase</keyword>
<dbReference type="NCBIfam" id="TIGR03860">
    <property type="entry name" value="FMN_nitrolo"/>
    <property type="match status" value="1"/>
</dbReference>
<evidence type="ECO:0000259" key="6">
    <source>
        <dbReference type="Pfam" id="PF00296"/>
    </source>
</evidence>
<keyword evidence="2" id="KW-0288">FMN</keyword>
<dbReference type="InterPro" id="IPR011251">
    <property type="entry name" value="Luciferase-like_dom"/>
</dbReference>
<evidence type="ECO:0000256" key="2">
    <source>
        <dbReference type="ARBA" id="ARBA00022643"/>
    </source>
</evidence>
<dbReference type="PIRSF" id="PIRSF000337">
    <property type="entry name" value="NTA_MOA"/>
    <property type="match status" value="1"/>
</dbReference>
<feature type="domain" description="Luciferase-like" evidence="6">
    <location>
        <begin position="19"/>
        <end position="386"/>
    </location>
</feature>
<dbReference type="Gene3D" id="3.20.20.30">
    <property type="entry name" value="Luciferase-like domain"/>
    <property type="match status" value="1"/>
</dbReference>
<gene>
    <name evidence="7" type="ORF">MGWOODY_Smn3406</name>
</gene>